<dbReference type="PANTHER" id="PTHR13691">
    <property type="entry name" value="RIBOSOMAL PROTEIN L2"/>
    <property type="match status" value="1"/>
</dbReference>
<reference evidence="5 6" key="1">
    <citation type="submission" date="2019-07" db="EMBL/GenBank/DDBJ databases">
        <title>De Novo Assembly of kiwifruit Actinidia rufa.</title>
        <authorList>
            <person name="Sugita-Konishi S."/>
            <person name="Sato K."/>
            <person name="Mori E."/>
            <person name="Abe Y."/>
            <person name="Kisaki G."/>
            <person name="Hamano K."/>
            <person name="Suezawa K."/>
            <person name="Otani M."/>
            <person name="Fukuda T."/>
            <person name="Manabe T."/>
            <person name="Gomi K."/>
            <person name="Tabuchi M."/>
            <person name="Akimitsu K."/>
            <person name="Kataoka I."/>
        </authorList>
    </citation>
    <scope>NUCLEOTIDE SEQUENCE [LARGE SCALE GENOMIC DNA]</scope>
    <source>
        <strain evidence="6">cv. Fuchu</strain>
    </source>
</reference>
<dbReference type="OrthoDB" id="10267824at2759"/>
<evidence type="ECO:0000256" key="3">
    <source>
        <dbReference type="ARBA" id="ARBA00023274"/>
    </source>
</evidence>
<proteinExistence type="inferred from homology"/>
<dbReference type="InterPro" id="IPR022671">
    <property type="entry name" value="Ribosomal_uL2_CS"/>
</dbReference>
<dbReference type="GO" id="GO:0003735">
    <property type="term" value="F:structural constituent of ribosome"/>
    <property type="evidence" value="ECO:0007669"/>
    <property type="project" value="InterPro"/>
</dbReference>
<dbReference type="AlphaFoldDB" id="A0A7J0GNU9"/>
<dbReference type="InterPro" id="IPR022669">
    <property type="entry name" value="Ribosomal_uL2_C"/>
</dbReference>
<dbReference type="InterPro" id="IPR014726">
    <property type="entry name" value="Ribosomal_uL2_dom3"/>
</dbReference>
<evidence type="ECO:0000259" key="4">
    <source>
        <dbReference type="SMART" id="SM01382"/>
    </source>
</evidence>
<dbReference type="EMBL" id="BJWL01000023">
    <property type="protein sequence ID" value="GFZ12453.1"/>
    <property type="molecule type" value="Genomic_DNA"/>
</dbReference>
<dbReference type="InterPro" id="IPR002171">
    <property type="entry name" value="Ribosomal_uL2"/>
</dbReference>
<protein>
    <submittedName>
        <fullName evidence="5">Ribosomal protein L2 family</fullName>
    </submittedName>
</protein>
<dbReference type="GO" id="GO:0003723">
    <property type="term" value="F:RNA binding"/>
    <property type="evidence" value="ECO:0007669"/>
    <property type="project" value="TreeGrafter"/>
</dbReference>
<dbReference type="SMART" id="SM01382">
    <property type="entry name" value="Ribosomal_L2_C"/>
    <property type="match status" value="1"/>
</dbReference>
<accession>A0A7J0GNU9</accession>
<keyword evidence="3" id="KW-0687">Ribonucleoprotein</keyword>
<dbReference type="InterPro" id="IPR014722">
    <property type="entry name" value="Rib_uL2_dom2"/>
</dbReference>
<evidence type="ECO:0000313" key="5">
    <source>
        <dbReference type="EMBL" id="GFZ12453.1"/>
    </source>
</evidence>
<organism evidence="5 6">
    <name type="scientific">Actinidia rufa</name>
    <dbReference type="NCBI Taxonomy" id="165716"/>
    <lineage>
        <taxon>Eukaryota</taxon>
        <taxon>Viridiplantae</taxon>
        <taxon>Streptophyta</taxon>
        <taxon>Embryophyta</taxon>
        <taxon>Tracheophyta</taxon>
        <taxon>Spermatophyta</taxon>
        <taxon>Magnoliopsida</taxon>
        <taxon>eudicotyledons</taxon>
        <taxon>Gunneridae</taxon>
        <taxon>Pentapetalae</taxon>
        <taxon>asterids</taxon>
        <taxon>Ericales</taxon>
        <taxon>Actinidiaceae</taxon>
        <taxon>Actinidia</taxon>
    </lineage>
</organism>
<dbReference type="InterPro" id="IPR008991">
    <property type="entry name" value="Translation_prot_SH3-like_sf"/>
</dbReference>
<keyword evidence="2 5" id="KW-0689">Ribosomal protein</keyword>
<dbReference type="PANTHER" id="PTHR13691:SF16">
    <property type="entry name" value="LARGE RIBOSOMAL SUBUNIT PROTEIN UL2"/>
    <property type="match status" value="1"/>
</dbReference>
<evidence type="ECO:0000256" key="1">
    <source>
        <dbReference type="ARBA" id="ARBA00005636"/>
    </source>
</evidence>
<feature type="domain" description="Large ribosomal subunit protein uL2 C-terminal" evidence="4">
    <location>
        <begin position="40"/>
        <end position="141"/>
    </location>
</feature>
<dbReference type="Pfam" id="PF03947">
    <property type="entry name" value="Ribosomal_L2_C"/>
    <property type="match status" value="1"/>
</dbReference>
<evidence type="ECO:0000256" key="2">
    <source>
        <dbReference type="ARBA" id="ARBA00022980"/>
    </source>
</evidence>
<name>A0A7J0GNU9_9ERIC</name>
<dbReference type="Proteomes" id="UP000585474">
    <property type="component" value="Unassembled WGS sequence"/>
</dbReference>
<dbReference type="GO" id="GO:0002181">
    <property type="term" value="P:cytoplasmic translation"/>
    <property type="evidence" value="ECO:0007669"/>
    <property type="project" value="TreeGrafter"/>
</dbReference>
<keyword evidence="6" id="KW-1185">Reference proteome</keyword>
<dbReference type="Gene3D" id="4.10.950.10">
    <property type="entry name" value="Ribosomal protein L2, domain 3"/>
    <property type="match status" value="1"/>
</dbReference>
<dbReference type="GO" id="GO:0022625">
    <property type="term" value="C:cytosolic large ribosomal subunit"/>
    <property type="evidence" value="ECO:0007669"/>
    <property type="project" value="TreeGrafter"/>
</dbReference>
<sequence>MHSGQFIFCGKKPISWSARSSLSDPSSRVPSFVTLNTMSAITGSALGLPVIYAIVISHNPDNGTSRIKLPSGAKKVVSSRCRAMIDQVAGGRTEKPVVKAGNAYHKYRVKRNCWPKVRGVAMNPVEHPHGPPTYWSCQHCPP</sequence>
<evidence type="ECO:0000313" key="6">
    <source>
        <dbReference type="Proteomes" id="UP000585474"/>
    </source>
</evidence>
<comment type="similarity">
    <text evidence="1">Belongs to the universal ribosomal protein uL2 family.</text>
</comment>
<dbReference type="Gene3D" id="2.30.30.30">
    <property type="match status" value="1"/>
</dbReference>
<comment type="caution">
    <text evidence="5">The sequence shown here is derived from an EMBL/GenBank/DDBJ whole genome shotgun (WGS) entry which is preliminary data.</text>
</comment>
<dbReference type="PROSITE" id="PS00467">
    <property type="entry name" value="RIBOSOMAL_L2"/>
    <property type="match status" value="1"/>
</dbReference>
<dbReference type="SUPFAM" id="SSF50104">
    <property type="entry name" value="Translation proteins SH3-like domain"/>
    <property type="match status" value="1"/>
</dbReference>
<gene>
    <name evidence="5" type="ORF">Acr_23g0008380</name>
</gene>